<evidence type="ECO:0008006" key="4">
    <source>
        <dbReference type="Google" id="ProtNLM"/>
    </source>
</evidence>
<dbReference type="EMBL" id="QEFD01000161">
    <property type="protein sequence ID" value="PVU75071.1"/>
    <property type="molecule type" value="Genomic_DNA"/>
</dbReference>
<keyword evidence="1" id="KW-1133">Transmembrane helix</keyword>
<sequence length="171" mass="18936">MVKVCSRCGYQNIDSATVCARCGYQFPQQSMNLSFGGFSLDKKHMIPVILTNKELIIKDTSIPLSSIINVNLVKIRKRSTWRIAIGIFMFIVAFMDVIFATAFGVHHLIYASVVPILLGITYLSTGSRIGLSLVNITYQGGQISLYNKIPAITESFVKCVNNAKMGIFNCK</sequence>
<keyword evidence="1" id="KW-0812">Transmembrane</keyword>
<reference evidence="2 3" key="1">
    <citation type="journal article" date="2015" name="Appl. Environ. Microbiol.">
        <title>Nanoarchaeota, Their Sulfolobales Host, and Nanoarchaeota Virus Distribution across Yellowstone National Park Hot Springs.</title>
        <authorList>
            <person name="Munson-McGee J.H."/>
            <person name="Field E.K."/>
            <person name="Bateson M."/>
            <person name="Rooney C."/>
            <person name="Stepanauskas R."/>
            <person name="Young M.J."/>
        </authorList>
    </citation>
    <scope>NUCLEOTIDE SEQUENCE [LARGE SCALE GENOMIC DNA]</scope>
    <source>
        <strain evidence="2">SCGC AC-742_N10</strain>
    </source>
</reference>
<evidence type="ECO:0000313" key="2">
    <source>
        <dbReference type="EMBL" id="PVU75071.1"/>
    </source>
</evidence>
<feature type="transmembrane region" description="Helical" evidence="1">
    <location>
        <begin position="83"/>
        <end position="102"/>
    </location>
</feature>
<dbReference type="AlphaFoldDB" id="A0A2T9X4T9"/>
<protein>
    <recommendedName>
        <fullName evidence="4">Zinc-ribbon domain-containing protein</fullName>
    </recommendedName>
</protein>
<organism evidence="2 3">
    <name type="scientific">Acidianus hospitalis</name>
    <dbReference type="NCBI Taxonomy" id="563177"/>
    <lineage>
        <taxon>Archaea</taxon>
        <taxon>Thermoproteota</taxon>
        <taxon>Thermoprotei</taxon>
        <taxon>Sulfolobales</taxon>
        <taxon>Sulfolobaceae</taxon>
        <taxon>Acidianus</taxon>
    </lineage>
</organism>
<keyword evidence="1" id="KW-0472">Membrane</keyword>
<accession>A0A2T9X4T9</accession>
<dbReference type="Proteomes" id="UP000245638">
    <property type="component" value="Unassembled WGS sequence"/>
</dbReference>
<evidence type="ECO:0000256" key="1">
    <source>
        <dbReference type="SAM" id="Phobius"/>
    </source>
</evidence>
<comment type="caution">
    <text evidence="2">The sequence shown here is derived from an EMBL/GenBank/DDBJ whole genome shotgun (WGS) entry which is preliminary data.</text>
</comment>
<name>A0A2T9X4T9_9CREN</name>
<gene>
    <name evidence="2" type="ORF">DDW13_05495</name>
</gene>
<feature type="transmembrane region" description="Helical" evidence="1">
    <location>
        <begin position="108"/>
        <end position="125"/>
    </location>
</feature>
<evidence type="ECO:0000313" key="3">
    <source>
        <dbReference type="Proteomes" id="UP000245638"/>
    </source>
</evidence>
<proteinExistence type="predicted"/>